<comment type="caution">
    <text evidence="11">The sequence shown here is derived from an EMBL/GenBank/DDBJ whole genome shotgun (WGS) entry which is preliminary data.</text>
</comment>
<feature type="compositionally biased region" description="Polar residues" evidence="9">
    <location>
        <begin position="585"/>
        <end position="600"/>
    </location>
</feature>
<dbReference type="SUPFAM" id="SSF55811">
    <property type="entry name" value="Nudix"/>
    <property type="match status" value="1"/>
</dbReference>
<dbReference type="InterPro" id="IPR044099">
    <property type="entry name" value="Dcp2_NUDIX"/>
</dbReference>
<feature type="domain" description="Nudix hydrolase" evidence="10">
    <location>
        <begin position="95"/>
        <end position="232"/>
    </location>
</feature>
<evidence type="ECO:0000256" key="5">
    <source>
        <dbReference type="ARBA" id="ARBA00022723"/>
    </source>
</evidence>
<dbReference type="GO" id="GO:0000184">
    <property type="term" value="P:nuclear-transcribed mRNA catabolic process, nonsense-mediated decay"/>
    <property type="evidence" value="ECO:0007669"/>
    <property type="project" value="InterPro"/>
</dbReference>
<feature type="region of interest" description="Disordered" evidence="9">
    <location>
        <begin position="263"/>
        <end position="292"/>
    </location>
</feature>
<dbReference type="InterPro" id="IPR007722">
    <property type="entry name" value="DCP2_BoxA"/>
</dbReference>
<evidence type="ECO:0000256" key="2">
    <source>
        <dbReference type="ARBA" id="ARBA00004496"/>
    </source>
</evidence>
<dbReference type="GO" id="GO:0140933">
    <property type="term" value="F:5'-(N(7)-methylguanosine 5'-triphospho)-[mRNA] hydrolase activity"/>
    <property type="evidence" value="ECO:0007669"/>
    <property type="project" value="InterPro"/>
</dbReference>
<keyword evidence="6" id="KW-0378">Hydrolase</keyword>
<dbReference type="OrthoDB" id="18996at2759"/>
<keyword evidence="5" id="KW-0479">Metal-binding</keyword>
<dbReference type="InterPro" id="IPR000086">
    <property type="entry name" value="NUDIX_hydrolase_dom"/>
</dbReference>
<protein>
    <recommendedName>
        <fullName evidence="10">Nudix hydrolase domain-containing protein</fullName>
    </recommendedName>
</protein>
<feature type="region of interest" description="Disordered" evidence="9">
    <location>
        <begin position="713"/>
        <end position="752"/>
    </location>
</feature>
<organism evidence="11 12">
    <name type="scientific">Cadophora malorum</name>
    <dbReference type="NCBI Taxonomy" id="108018"/>
    <lineage>
        <taxon>Eukaryota</taxon>
        <taxon>Fungi</taxon>
        <taxon>Dikarya</taxon>
        <taxon>Ascomycota</taxon>
        <taxon>Pezizomycotina</taxon>
        <taxon>Leotiomycetes</taxon>
        <taxon>Helotiales</taxon>
        <taxon>Ploettnerulaceae</taxon>
        <taxon>Cadophora</taxon>
    </lineage>
</organism>
<dbReference type="PANTHER" id="PTHR23114:SF17">
    <property type="entry name" value="M7GPPPN-MRNA HYDROLASE"/>
    <property type="match status" value="1"/>
</dbReference>
<feature type="compositionally biased region" description="Low complexity" evidence="9">
    <location>
        <begin position="460"/>
        <end position="469"/>
    </location>
</feature>
<feature type="region of interest" description="Disordered" evidence="9">
    <location>
        <begin position="583"/>
        <end position="617"/>
    </location>
</feature>
<evidence type="ECO:0000256" key="6">
    <source>
        <dbReference type="ARBA" id="ARBA00022801"/>
    </source>
</evidence>
<dbReference type="Gene3D" id="3.90.79.10">
    <property type="entry name" value="Nucleoside Triphosphate Pyrophosphohydrolase"/>
    <property type="match status" value="1"/>
</dbReference>
<dbReference type="InterPro" id="IPR020084">
    <property type="entry name" value="NUDIX_hydrolase_CS"/>
</dbReference>
<keyword evidence="4" id="KW-0963">Cytoplasm</keyword>
<dbReference type="FunFam" id="1.10.10.1050:FF:000003">
    <property type="entry name" value="Decapping enzyme Dcp2, putative"/>
    <property type="match status" value="1"/>
</dbReference>
<reference evidence="11" key="1">
    <citation type="submission" date="2021-02" db="EMBL/GenBank/DDBJ databases">
        <title>Genome sequence Cadophora malorum strain M34.</title>
        <authorList>
            <person name="Stefanovic E."/>
            <person name="Vu D."/>
            <person name="Scully C."/>
            <person name="Dijksterhuis J."/>
            <person name="Roader J."/>
            <person name="Houbraken J."/>
        </authorList>
    </citation>
    <scope>NUCLEOTIDE SEQUENCE</scope>
    <source>
        <strain evidence="11">M34</strain>
    </source>
</reference>
<dbReference type="Pfam" id="PF05026">
    <property type="entry name" value="DCP2"/>
    <property type="match status" value="1"/>
</dbReference>
<dbReference type="GO" id="GO:0030145">
    <property type="term" value="F:manganese ion binding"/>
    <property type="evidence" value="ECO:0007669"/>
    <property type="project" value="InterPro"/>
</dbReference>
<sequence>MNERRMQLDDWLDDLCARFILNLPLADLGSIERICFQVEEAQWFYEDFIRPLDPALPSMNLRNFSELIFAHCPILSDFSKGKHMAAFEQFMMYKKRVPVRGAIMLNEAMDAAVLVKGWKKGANWSFPRGKINKDEDDLDCAVREVYEETGYHLGDAGLVPHDRRVKKIEVNMRDQQVHLFVFRNVPMDTHFAPRTRKEISKIDWWLLSDLPAFRKKGQEQHEPTQSASKFYMVAPFLVPLRKWVLEEKKRDAKRLSSNQYLSAGGVSNDEMFTEDDPGAESAGPTQRRGEFIRGIPDRGSLEDASAALNRLLQIQQPPQELQASPTSMAPPGNNVGEALLAILHSQPPPSNQSLPQNAPPHTPLDHTLGQPQMPPTPQHFPPRPLVSHNKMPPPPVFQQATFSYQQPHQQIHQQQRQQGPPHQQPYQQQAPSHAQFPQHMYQGNQQAQPPAPRRNENPHSHQSQHLIHPQPLPPHVQRAVFTGGPVHAPMVPPPQQIQQPQVNSTLSMAISTPQFPGLHSTMVPPEPKQSPPKLTSHSLALLNAFKSRDQAVGETPASKDLPLRQFAQDSAQNHKHLPQELPADASQQQRAPHPQVAQNRKGSEAAVPPALSARQPISETQRSTLLGLFKSPTTPAAVLAKPLAATALPPSGTPSAVELSAVEPLSTNAASTSALLNDKRTPDHAANIGTKMHQAPGAQLPFRPVGILARPTESSEKEVSLKNGDAHKVRSREKKQTIPRSKAMESVQHTEKPFQPQILKRPQPGISMSPEGITPTQSNFPAFSQPPTHPADHTQNLLSMFRKGPVAGALFTQGPTGEPLISLPPADPSFGISARSRVGSLASTEGGPRRGSQTPISPADKGFLLSYLDAVANGAQR</sequence>
<accession>A0A8H7T662</accession>
<feature type="compositionally biased region" description="Pro residues" evidence="9">
    <location>
        <begin position="372"/>
        <end position="384"/>
    </location>
</feature>
<feature type="compositionally biased region" description="Basic and acidic residues" evidence="9">
    <location>
        <begin position="713"/>
        <end position="728"/>
    </location>
</feature>
<dbReference type="InterPro" id="IPR036189">
    <property type="entry name" value="DCP2_BoxA_sf"/>
</dbReference>
<dbReference type="PROSITE" id="PS00893">
    <property type="entry name" value="NUDIX_BOX"/>
    <property type="match status" value="1"/>
</dbReference>
<evidence type="ECO:0000256" key="8">
    <source>
        <dbReference type="ARBA" id="ARBA00023211"/>
    </source>
</evidence>
<feature type="compositionally biased region" description="Low complexity" evidence="9">
    <location>
        <begin position="405"/>
        <end position="435"/>
    </location>
</feature>
<evidence type="ECO:0000259" key="10">
    <source>
        <dbReference type="PROSITE" id="PS51462"/>
    </source>
</evidence>
<keyword evidence="12" id="KW-1185">Reference proteome</keyword>
<evidence type="ECO:0000313" key="12">
    <source>
        <dbReference type="Proteomes" id="UP000664132"/>
    </source>
</evidence>
<keyword evidence="7" id="KW-0694">RNA-binding</keyword>
<dbReference type="GO" id="GO:0003723">
    <property type="term" value="F:RNA binding"/>
    <property type="evidence" value="ECO:0007669"/>
    <property type="project" value="UniProtKB-KW"/>
</dbReference>
<dbReference type="PANTHER" id="PTHR23114">
    <property type="entry name" value="M7GPPPN-MRNA HYDROLASE"/>
    <property type="match status" value="1"/>
</dbReference>
<evidence type="ECO:0000256" key="4">
    <source>
        <dbReference type="ARBA" id="ARBA00022490"/>
    </source>
</evidence>
<dbReference type="EMBL" id="JAFJYH010000205">
    <property type="protein sequence ID" value="KAG4415879.1"/>
    <property type="molecule type" value="Genomic_DNA"/>
</dbReference>
<dbReference type="Gene3D" id="1.10.10.1050">
    <property type="entry name" value="Dcp2, box A domain"/>
    <property type="match status" value="1"/>
</dbReference>
<dbReference type="PROSITE" id="PS51462">
    <property type="entry name" value="NUDIX"/>
    <property type="match status" value="1"/>
</dbReference>
<dbReference type="GO" id="GO:0000932">
    <property type="term" value="C:P-body"/>
    <property type="evidence" value="ECO:0007669"/>
    <property type="project" value="TreeGrafter"/>
</dbReference>
<name>A0A8H7T662_9HELO</name>
<evidence type="ECO:0000256" key="9">
    <source>
        <dbReference type="SAM" id="MobiDB-lite"/>
    </source>
</evidence>
<dbReference type="SMART" id="SM01125">
    <property type="entry name" value="DCP2"/>
    <property type="match status" value="1"/>
</dbReference>
<dbReference type="SUPFAM" id="SSF140586">
    <property type="entry name" value="Dcp2 domain-like"/>
    <property type="match status" value="1"/>
</dbReference>
<feature type="region of interest" description="Disordered" evidence="9">
    <location>
        <begin position="345"/>
        <end position="488"/>
    </location>
</feature>
<dbReference type="Pfam" id="PF00293">
    <property type="entry name" value="NUDIX"/>
    <property type="match status" value="1"/>
</dbReference>
<evidence type="ECO:0000256" key="7">
    <source>
        <dbReference type="ARBA" id="ARBA00022884"/>
    </source>
</evidence>
<feature type="region of interest" description="Disordered" evidence="9">
    <location>
        <begin position="810"/>
        <end position="860"/>
    </location>
</feature>
<comment type="subcellular location">
    <subcellularLocation>
        <location evidence="2">Cytoplasm</location>
    </subcellularLocation>
</comment>
<comment type="cofactor">
    <cofactor evidence="1">
        <name>Mn(2+)</name>
        <dbReference type="ChEBI" id="CHEBI:29035"/>
    </cofactor>
</comment>
<dbReference type="CDD" id="cd03672">
    <property type="entry name" value="NUDIX_Dcp2p_Nudt20"/>
    <property type="match status" value="1"/>
</dbReference>
<keyword evidence="8" id="KW-0464">Manganese</keyword>
<proteinExistence type="inferred from homology"/>
<dbReference type="AlphaFoldDB" id="A0A8H7T662"/>
<evidence type="ECO:0000256" key="1">
    <source>
        <dbReference type="ARBA" id="ARBA00001936"/>
    </source>
</evidence>
<evidence type="ECO:0000256" key="3">
    <source>
        <dbReference type="ARBA" id="ARBA00005279"/>
    </source>
</evidence>
<gene>
    <name evidence="11" type="ORF">IFR04_011006</name>
</gene>
<dbReference type="GO" id="GO:0000290">
    <property type="term" value="P:deadenylation-dependent decapping of nuclear-transcribed mRNA"/>
    <property type="evidence" value="ECO:0007669"/>
    <property type="project" value="InterPro"/>
</dbReference>
<comment type="similarity">
    <text evidence="3">Belongs to the Nudix hydrolase family. DCP2 subfamily.</text>
</comment>
<dbReference type="FunFam" id="3.90.79.10:FF:000003">
    <property type="entry name" value="M7GpppN-mRNA hydrolase isoform 2"/>
    <property type="match status" value="1"/>
</dbReference>
<dbReference type="InterPro" id="IPR015797">
    <property type="entry name" value="NUDIX_hydrolase-like_dom_sf"/>
</dbReference>
<dbReference type="Proteomes" id="UP000664132">
    <property type="component" value="Unassembled WGS sequence"/>
</dbReference>
<evidence type="ECO:0000313" key="11">
    <source>
        <dbReference type="EMBL" id="KAG4415879.1"/>
    </source>
</evidence>